<evidence type="ECO:0000256" key="1">
    <source>
        <dbReference type="SAM" id="Phobius"/>
    </source>
</evidence>
<dbReference type="EMBL" id="CATOUU010000088">
    <property type="protein sequence ID" value="CAI9916019.1"/>
    <property type="molecule type" value="Genomic_DNA"/>
</dbReference>
<accession>A0AA86NBL0</accession>
<evidence type="ECO:0000313" key="2">
    <source>
        <dbReference type="EMBL" id="CAI9916019.1"/>
    </source>
</evidence>
<dbReference type="AlphaFoldDB" id="A0AA86NBL0"/>
<sequence>MKWNQRWFKRWSDGSTVYFPFPFSPASGLPQALSAGVGRHHRWRSGMGKRCFLQCKHIYIFFRNGKQIIMPRELARATRFRDGRLWQQHVGPRGIGETRPTSTSPISNNILVFPSGSAAGFLERKSKTPMDVDESQVALGVVFRTHLRTQKISRTKSLRKLYARVHCTLRTKTKLSTKYFIYLQISFNFIINCYFNSQYNLIILKQQQFNNFT</sequence>
<proteinExistence type="predicted"/>
<gene>
    <name evidence="2" type="ORF">HINF_LOCUS3664</name>
    <name evidence="3" type="ORF">HINF_LOCUS76098</name>
</gene>
<protein>
    <submittedName>
        <fullName evidence="3">Hypothetical_protein</fullName>
    </submittedName>
</protein>
<keyword evidence="1" id="KW-0472">Membrane</keyword>
<dbReference type="EMBL" id="CAXDID020000696">
    <property type="protein sequence ID" value="CAL6110814.1"/>
    <property type="molecule type" value="Genomic_DNA"/>
</dbReference>
<reference evidence="2" key="1">
    <citation type="submission" date="2023-06" db="EMBL/GenBank/DDBJ databases">
        <authorList>
            <person name="Kurt Z."/>
        </authorList>
    </citation>
    <scope>NUCLEOTIDE SEQUENCE</scope>
</reference>
<name>A0AA86NBL0_9EUKA</name>
<comment type="caution">
    <text evidence="2">The sequence shown here is derived from an EMBL/GenBank/DDBJ whole genome shotgun (WGS) entry which is preliminary data.</text>
</comment>
<evidence type="ECO:0000313" key="3">
    <source>
        <dbReference type="EMBL" id="CAL6110814.1"/>
    </source>
</evidence>
<organism evidence="2">
    <name type="scientific">Hexamita inflata</name>
    <dbReference type="NCBI Taxonomy" id="28002"/>
    <lineage>
        <taxon>Eukaryota</taxon>
        <taxon>Metamonada</taxon>
        <taxon>Diplomonadida</taxon>
        <taxon>Hexamitidae</taxon>
        <taxon>Hexamitinae</taxon>
        <taxon>Hexamita</taxon>
    </lineage>
</organism>
<feature type="transmembrane region" description="Helical" evidence="1">
    <location>
        <begin position="179"/>
        <end position="197"/>
    </location>
</feature>
<keyword evidence="4" id="KW-1185">Reference proteome</keyword>
<dbReference type="Proteomes" id="UP001642409">
    <property type="component" value="Unassembled WGS sequence"/>
</dbReference>
<keyword evidence="1" id="KW-0812">Transmembrane</keyword>
<keyword evidence="1" id="KW-1133">Transmembrane helix</keyword>
<reference evidence="3 4" key="2">
    <citation type="submission" date="2024-07" db="EMBL/GenBank/DDBJ databases">
        <authorList>
            <person name="Akdeniz Z."/>
        </authorList>
    </citation>
    <scope>NUCLEOTIDE SEQUENCE [LARGE SCALE GENOMIC DNA]</scope>
</reference>
<evidence type="ECO:0000313" key="4">
    <source>
        <dbReference type="Proteomes" id="UP001642409"/>
    </source>
</evidence>